<evidence type="ECO:0000256" key="1">
    <source>
        <dbReference type="SAM" id="MobiDB-lite"/>
    </source>
</evidence>
<accession>A0ABN7XD42</accession>
<evidence type="ECO:0000313" key="2">
    <source>
        <dbReference type="EMBL" id="CAG8851977.1"/>
    </source>
</evidence>
<feature type="non-terminal residue" evidence="2">
    <location>
        <position position="115"/>
    </location>
</feature>
<name>A0ABN7XD42_GIGMA</name>
<keyword evidence="3" id="KW-1185">Reference proteome</keyword>
<feature type="region of interest" description="Disordered" evidence="1">
    <location>
        <begin position="1"/>
        <end position="24"/>
    </location>
</feature>
<comment type="caution">
    <text evidence="2">The sequence shown here is derived from an EMBL/GenBank/DDBJ whole genome shotgun (WGS) entry which is preliminary data.</text>
</comment>
<gene>
    <name evidence="2" type="ORF">GMARGA_LOCUS41010</name>
</gene>
<dbReference type="EMBL" id="CAJVQB010109021">
    <property type="protein sequence ID" value="CAG8851977.1"/>
    <property type="molecule type" value="Genomic_DNA"/>
</dbReference>
<proteinExistence type="predicted"/>
<protein>
    <submittedName>
        <fullName evidence="2">16894_t:CDS:1</fullName>
    </submittedName>
</protein>
<reference evidence="2 3" key="1">
    <citation type="submission" date="2021-06" db="EMBL/GenBank/DDBJ databases">
        <authorList>
            <person name="Kallberg Y."/>
            <person name="Tangrot J."/>
            <person name="Rosling A."/>
        </authorList>
    </citation>
    <scope>NUCLEOTIDE SEQUENCE [LARGE SCALE GENOMIC DNA]</scope>
    <source>
        <strain evidence="2 3">120-4 pot B 10/14</strain>
    </source>
</reference>
<feature type="compositionally biased region" description="Low complexity" evidence="1">
    <location>
        <begin position="10"/>
        <end position="22"/>
    </location>
</feature>
<sequence length="115" mass="12950">MDDYYDCEFSTHSTSSSTPNTSQWASTLDQDDVVLVSYSQSPPPPSANEPTNNNNNAKRIKFSNKPGLTQTFFEFYKQPGIKPEDKPITKAKCKVEGCQTQYIWHGSTTNLVKHL</sequence>
<organism evidence="2 3">
    <name type="scientific">Gigaspora margarita</name>
    <dbReference type="NCBI Taxonomy" id="4874"/>
    <lineage>
        <taxon>Eukaryota</taxon>
        <taxon>Fungi</taxon>
        <taxon>Fungi incertae sedis</taxon>
        <taxon>Mucoromycota</taxon>
        <taxon>Glomeromycotina</taxon>
        <taxon>Glomeromycetes</taxon>
        <taxon>Diversisporales</taxon>
        <taxon>Gigasporaceae</taxon>
        <taxon>Gigaspora</taxon>
    </lineage>
</organism>
<feature type="region of interest" description="Disordered" evidence="1">
    <location>
        <begin position="36"/>
        <end position="61"/>
    </location>
</feature>
<dbReference type="Proteomes" id="UP000789901">
    <property type="component" value="Unassembled WGS sequence"/>
</dbReference>
<evidence type="ECO:0000313" key="3">
    <source>
        <dbReference type="Proteomes" id="UP000789901"/>
    </source>
</evidence>